<name>A0A3Q2Q8N6_FUNHE</name>
<dbReference type="Gene3D" id="3.10.100.10">
    <property type="entry name" value="Mannose-Binding Protein A, subunit A"/>
    <property type="match status" value="1"/>
</dbReference>
<proteinExistence type="predicted"/>
<dbReference type="Ensembl" id="ENSFHET00000011330.1">
    <property type="protein sequence ID" value="ENSFHEP00000023041.1"/>
    <property type="gene ID" value="ENSFHEG00000003844.1"/>
</dbReference>
<dbReference type="SUPFAM" id="SSF56436">
    <property type="entry name" value="C-type lectin-like"/>
    <property type="match status" value="1"/>
</dbReference>
<accession>A0A3Q2Q8N6</accession>
<evidence type="ECO:0000313" key="5">
    <source>
        <dbReference type="Proteomes" id="UP000265000"/>
    </source>
</evidence>
<dbReference type="InterPro" id="IPR016187">
    <property type="entry name" value="CTDL_fold"/>
</dbReference>
<dbReference type="Proteomes" id="UP000265000">
    <property type="component" value="Unplaced"/>
</dbReference>
<dbReference type="PROSITE" id="PS50041">
    <property type="entry name" value="C_TYPE_LECTIN_2"/>
    <property type="match status" value="1"/>
</dbReference>
<evidence type="ECO:0000313" key="4">
    <source>
        <dbReference type="Ensembl" id="ENSFHEP00000023041.1"/>
    </source>
</evidence>
<dbReference type="Pfam" id="PF00059">
    <property type="entry name" value="Lectin_C"/>
    <property type="match status" value="1"/>
</dbReference>
<evidence type="ECO:0000256" key="2">
    <source>
        <dbReference type="ARBA" id="ARBA00023157"/>
    </source>
</evidence>
<organism evidence="4 5">
    <name type="scientific">Fundulus heteroclitus</name>
    <name type="common">Killifish</name>
    <name type="synonym">Mummichog</name>
    <dbReference type="NCBI Taxonomy" id="8078"/>
    <lineage>
        <taxon>Eukaryota</taxon>
        <taxon>Metazoa</taxon>
        <taxon>Chordata</taxon>
        <taxon>Craniata</taxon>
        <taxon>Vertebrata</taxon>
        <taxon>Euteleostomi</taxon>
        <taxon>Actinopterygii</taxon>
        <taxon>Neopterygii</taxon>
        <taxon>Teleostei</taxon>
        <taxon>Neoteleostei</taxon>
        <taxon>Acanthomorphata</taxon>
        <taxon>Ovalentaria</taxon>
        <taxon>Atherinomorphae</taxon>
        <taxon>Cyprinodontiformes</taxon>
        <taxon>Fundulidae</taxon>
        <taxon>Fundulus</taxon>
    </lineage>
</organism>
<keyword evidence="2" id="KW-1015">Disulfide bond</keyword>
<reference evidence="4" key="2">
    <citation type="submission" date="2025-09" db="UniProtKB">
        <authorList>
            <consortium name="Ensembl"/>
        </authorList>
    </citation>
    <scope>IDENTIFICATION</scope>
</reference>
<sequence length="127" mass="15023">KESFFFISFNAASHSQCRQGWREYESKCYFFSTDTKSWPEANAHCMEQNSHLMSIQDIHERVRSSNPDGTRICLRFTFKIFWIGLNDLIVEGIWEWSDGNELNCYCLHMLLNFKVLKCSKVTFTLCQ</sequence>
<dbReference type="InterPro" id="IPR001304">
    <property type="entry name" value="C-type_lectin-like"/>
</dbReference>
<dbReference type="SMART" id="SM00034">
    <property type="entry name" value="CLECT"/>
    <property type="match status" value="1"/>
</dbReference>
<evidence type="ECO:0000259" key="3">
    <source>
        <dbReference type="PROSITE" id="PS50041"/>
    </source>
</evidence>
<reference evidence="4" key="1">
    <citation type="submission" date="2025-08" db="UniProtKB">
        <authorList>
            <consortium name="Ensembl"/>
        </authorList>
    </citation>
    <scope>IDENTIFICATION</scope>
</reference>
<dbReference type="PANTHER" id="PTHR46746">
    <property type="entry name" value="KILLER CELL LECTIN-LIKE RECEPTOR SUBFAMILY F MEMBER 2"/>
    <property type="match status" value="1"/>
</dbReference>
<keyword evidence="5" id="KW-1185">Reference proteome</keyword>
<dbReference type="InterPro" id="IPR051379">
    <property type="entry name" value="C-type_Lectin_Receptor_IMM"/>
</dbReference>
<evidence type="ECO:0000256" key="1">
    <source>
        <dbReference type="ARBA" id="ARBA00022734"/>
    </source>
</evidence>
<protein>
    <recommendedName>
        <fullName evidence="3">C-type lectin domain-containing protein</fullName>
    </recommendedName>
</protein>
<keyword evidence="1" id="KW-0430">Lectin</keyword>
<dbReference type="InterPro" id="IPR016186">
    <property type="entry name" value="C-type_lectin-like/link_sf"/>
</dbReference>
<dbReference type="GeneTree" id="ENSGT01030000234575"/>
<dbReference type="GO" id="GO:0030246">
    <property type="term" value="F:carbohydrate binding"/>
    <property type="evidence" value="ECO:0007669"/>
    <property type="project" value="UniProtKB-KW"/>
</dbReference>
<feature type="domain" description="C-type lectin" evidence="3">
    <location>
        <begin position="24"/>
        <end position="127"/>
    </location>
</feature>
<dbReference type="PANTHER" id="PTHR46746:SF9">
    <property type="entry name" value="CD209 ANTIGEN-LIKE PROTEIN C-LIKE"/>
    <property type="match status" value="1"/>
</dbReference>
<dbReference type="AlphaFoldDB" id="A0A3Q2Q8N6"/>